<evidence type="ECO:0000313" key="6">
    <source>
        <dbReference type="EMBL" id="MSE22479.1"/>
    </source>
</evidence>
<feature type="non-terminal residue" evidence="6">
    <location>
        <position position="1"/>
    </location>
</feature>
<proteinExistence type="inferred from homology"/>
<dbReference type="GO" id="GO:1904680">
    <property type="term" value="F:peptide transmembrane transporter activity"/>
    <property type="evidence" value="ECO:0007669"/>
    <property type="project" value="TreeGrafter"/>
</dbReference>
<feature type="non-terminal residue" evidence="6">
    <location>
        <position position="136"/>
    </location>
</feature>
<organism evidence="6 7">
    <name type="scientific">Lentilactobacillus parabuchneri</name>
    <dbReference type="NCBI Taxonomy" id="152331"/>
    <lineage>
        <taxon>Bacteria</taxon>
        <taxon>Bacillati</taxon>
        <taxon>Bacillota</taxon>
        <taxon>Bacilli</taxon>
        <taxon>Lactobacillales</taxon>
        <taxon>Lactobacillaceae</taxon>
        <taxon>Lentilactobacillus</taxon>
    </lineage>
</organism>
<dbReference type="Proteomes" id="UP000491237">
    <property type="component" value="Unassembled WGS sequence"/>
</dbReference>
<reference evidence="6 7" key="1">
    <citation type="submission" date="2019-11" db="EMBL/GenBank/DDBJ databases">
        <title>Draft Genome Sequence of Plant Growth-Promoting Rhizosphere-Associated Bacteria.</title>
        <authorList>
            <person name="Vasilyev I.Y."/>
            <person name="Radchenko V."/>
            <person name="Ilnitskaya E.V."/>
        </authorList>
    </citation>
    <scope>NUCLEOTIDE SEQUENCE [LARGE SCALE GENOMIC DNA]</scope>
    <source>
        <strain evidence="6 7">VRA_07sq_f</strain>
    </source>
</reference>
<dbReference type="InterPro" id="IPR000914">
    <property type="entry name" value="SBP_5_dom"/>
</dbReference>
<keyword evidence="4" id="KW-0732">Signal</keyword>
<accession>A0A844EIF1</accession>
<evidence type="ECO:0000256" key="2">
    <source>
        <dbReference type="ARBA" id="ARBA00005695"/>
    </source>
</evidence>
<dbReference type="GO" id="GO:0030313">
    <property type="term" value="C:cell envelope"/>
    <property type="evidence" value="ECO:0007669"/>
    <property type="project" value="UniProtKB-SubCell"/>
</dbReference>
<evidence type="ECO:0000256" key="1">
    <source>
        <dbReference type="ARBA" id="ARBA00004196"/>
    </source>
</evidence>
<dbReference type="Gene3D" id="3.40.190.10">
    <property type="entry name" value="Periplasmic binding protein-like II"/>
    <property type="match status" value="1"/>
</dbReference>
<dbReference type="AlphaFoldDB" id="A0A844EIF1"/>
<name>A0A844EIF1_9LACO</name>
<comment type="subcellular location">
    <subcellularLocation>
        <location evidence="1">Cell envelope</location>
    </subcellularLocation>
</comment>
<evidence type="ECO:0000256" key="4">
    <source>
        <dbReference type="ARBA" id="ARBA00022729"/>
    </source>
</evidence>
<evidence type="ECO:0000313" key="7">
    <source>
        <dbReference type="Proteomes" id="UP000491237"/>
    </source>
</evidence>
<dbReference type="Gene3D" id="3.10.105.10">
    <property type="entry name" value="Dipeptide-binding Protein, Domain 3"/>
    <property type="match status" value="1"/>
</dbReference>
<dbReference type="PANTHER" id="PTHR30290:SF10">
    <property type="entry name" value="PERIPLASMIC OLIGOPEPTIDE-BINDING PROTEIN-RELATED"/>
    <property type="match status" value="1"/>
</dbReference>
<evidence type="ECO:0000259" key="5">
    <source>
        <dbReference type="Pfam" id="PF00496"/>
    </source>
</evidence>
<protein>
    <submittedName>
        <fullName evidence="6">Peptide ABC transporter substrate-binding protein</fullName>
    </submittedName>
</protein>
<comment type="similarity">
    <text evidence="2">Belongs to the bacterial solute-binding protein 5 family.</text>
</comment>
<dbReference type="EMBL" id="WKKY01001151">
    <property type="protein sequence ID" value="MSE22479.1"/>
    <property type="molecule type" value="Genomic_DNA"/>
</dbReference>
<dbReference type="PANTHER" id="PTHR30290">
    <property type="entry name" value="PERIPLASMIC BINDING COMPONENT OF ABC TRANSPORTER"/>
    <property type="match status" value="1"/>
</dbReference>
<dbReference type="GO" id="GO:0015833">
    <property type="term" value="P:peptide transport"/>
    <property type="evidence" value="ECO:0007669"/>
    <property type="project" value="TreeGrafter"/>
</dbReference>
<dbReference type="SUPFAM" id="SSF53850">
    <property type="entry name" value="Periplasmic binding protein-like II"/>
    <property type="match status" value="1"/>
</dbReference>
<comment type="caution">
    <text evidence="6">The sequence shown here is derived from an EMBL/GenBank/DDBJ whole genome shotgun (WGS) entry which is preliminary data.</text>
</comment>
<sequence>QHNPNFVKRLPTATTRLDLNQNKVKAFKNFNIRRAFSLAINRSQLTKDVLQDGSVPLKGFVPSKMGSNPKTGEAFDKEAYVKGAVTYDLSRAKKLLQKGYKQTGVNQLHVTLLTSDTDSSKDAAEFIQADLQKLPG</sequence>
<feature type="domain" description="Solute-binding protein family 5" evidence="5">
    <location>
        <begin position="7"/>
        <end position="134"/>
    </location>
</feature>
<evidence type="ECO:0000256" key="3">
    <source>
        <dbReference type="ARBA" id="ARBA00022448"/>
    </source>
</evidence>
<gene>
    <name evidence="6" type="ORF">GKC44_14840</name>
</gene>
<dbReference type="InterPro" id="IPR039424">
    <property type="entry name" value="SBP_5"/>
</dbReference>
<dbReference type="Pfam" id="PF00496">
    <property type="entry name" value="SBP_bac_5"/>
    <property type="match status" value="1"/>
</dbReference>
<keyword evidence="3" id="KW-0813">Transport</keyword>